<evidence type="ECO:0000256" key="6">
    <source>
        <dbReference type="ARBA" id="ARBA00022692"/>
    </source>
</evidence>
<evidence type="ECO:0000256" key="7">
    <source>
        <dbReference type="ARBA" id="ARBA00022729"/>
    </source>
</evidence>
<evidence type="ECO:0000256" key="11">
    <source>
        <dbReference type="ARBA" id="ARBA00023136"/>
    </source>
</evidence>
<dbReference type="InterPro" id="IPR012910">
    <property type="entry name" value="Plug_dom"/>
</dbReference>
<dbReference type="GO" id="GO:0015891">
    <property type="term" value="P:siderophore transport"/>
    <property type="evidence" value="ECO:0007669"/>
    <property type="project" value="InterPro"/>
</dbReference>
<evidence type="ECO:0000256" key="9">
    <source>
        <dbReference type="ARBA" id="ARBA00023065"/>
    </source>
</evidence>
<evidence type="ECO:0000256" key="3">
    <source>
        <dbReference type="ARBA" id="ARBA00022448"/>
    </source>
</evidence>
<keyword evidence="7 16" id="KW-0732">Signal</keyword>
<evidence type="ECO:0000256" key="15">
    <source>
        <dbReference type="RuleBase" id="RU003357"/>
    </source>
</evidence>
<dbReference type="RefSeq" id="WP_157176482.1">
    <property type="nucleotide sequence ID" value="NZ_BMJP01000004.1"/>
</dbReference>
<evidence type="ECO:0000256" key="2">
    <source>
        <dbReference type="ARBA" id="ARBA00009810"/>
    </source>
</evidence>
<dbReference type="Gene3D" id="2.170.130.10">
    <property type="entry name" value="TonB-dependent receptor, plug domain"/>
    <property type="match status" value="1"/>
</dbReference>
<keyword evidence="20" id="KW-1185">Reference proteome</keyword>
<comment type="caution">
    <text evidence="19">The sequence shown here is derived from an EMBL/GenBank/DDBJ whole genome shotgun (WGS) entry which is preliminary data.</text>
</comment>
<evidence type="ECO:0000256" key="10">
    <source>
        <dbReference type="ARBA" id="ARBA00023077"/>
    </source>
</evidence>
<dbReference type="CDD" id="cd01347">
    <property type="entry name" value="ligand_gated_channel"/>
    <property type="match status" value="1"/>
</dbReference>
<keyword evidence="9" id="KW-0406">Ion transport</keyword>
<feature type="signal peptide" evidence="16">
    <location>
        <begin position="1"/>
        <end position="25"/>
    </location>
</feature>
<sequence length="703" mass="76278">MNSRFARTALILLTTAIAAPSWAQAGDVESVPDSVVVIAPDFVPVTTSVGTKTSAPLIEVPQSVSVVTRDQIDLLNFIDVQQAVRYTAGITGENYGPDLRYDFLTVRGFIPVQYIDGLQAPVSASISNVGIDLYGFQSLEVLKGPASVLYGTNPPGGLYNLTSRRPDAAFGGELQVKYGNDDFKQAAGTVTGALTDGVRARVTGLYRDRDSQTDFVHAKRAYLAPALAVDIGPDTVLTGLGHYQHDRIDGDTNGFLPVLGVLRDNPVGEVPRSVNLGEPDYNSYRRNQFSAGYELVHDFGTDARFTQNARWSEYHEDQRTIYASGLGADNRTVTRSNFPYQDDVAQFAVDSRLEATRWTGPVQHSLLVGVDYRNYREASAFGFGAASSIDLFEPVYGQGTIVTPALTPSTDQRLRQTGVYVQDQLKYNRFVLTLSGRQDWTWTTNYAGAVPSTAKQDKFSYRVGGSYIADSGVAPYVSYATSFQPVVGQGLDGRAFDPTSGKQWEAGVKYDACGLPSDVKLFATAAVYRLRQDNVVTPDPTNILFNVQTGQATVKGVELEAVTRIRDRLSINASYTYADAKVTRSNVAGQVGAGLFGQPKHKASAFVDYSFRDGALSGFGLGGGVRYLSNSPGALPGPFVTTVYNTGRSTLFDAVLRYDLGDWRVALNGTNLLDKRYAGRCTGDVGCFFGQSRQVIATLTRRF</sequence>
<keyword evidence="4 14" id="KW-1134">Transmembrane beta strand</keyword>
<evidence type="ECO:0000256" key="16">
    <source>
        <dbReference type="SAM" id="SignalP"/>
    </source>
</evidence>
<dbReference type="InterPro" id="IPR010105">
    <property type="entry name" value="TonB_sidphr_rcpt"/>
</dbReference>
<keyword evidence="6 14" id="KW-0812">Transmembrane</keyword>
<dbReference type="NCBIfam" id="TIGR01783">
    <property type="entry name" value="TonB-siderophor"/>
    <property type="match status" value="1"/>
</dbReference>
<dbReference type="InterPro" id="IPR000531">
    <property type="entry name" value="Beta-barrel_TonB"/>
</dbReference>
<evidence type="ECO:0000259" key="18">
    <source>
        <dbReference type="Pfam" id="PF07715"/>
    </source>
</evidence>
<keyword evidence="10 15" id="KW-0798">TonB box</keyword>
<dbReference type="PANTHER" id="PTHR32552">
    <property type="entry name" value="FERRICHROME IRON RECEPTOR-RELATED"/>
    <property type="match status" value="1"/>
</dbReference>
<evidence type="ECO:0000256" key="1">
    <source>
        <dbReference type="ARBA" id="ARBA00004571"/>
    </source>
</evidence>
<keyword evidence="11 14" id="KW-0472">Membrane</keyword>
<dbReference type="Pfam" id="PF07715">
    <property type="entry name" value="Plug"/>
    <property type="match status" value="1"/>
</dbReference>
<evidence type="ECO:0000256" key="12">
    <source>
        <dbReference type="ARBA" id="ARBA00023170"/>
    </source>
</evidence>
<dbReference type="GO" id="GO:0015344">
    <property type="term" value="F:siderophore uptake transmembrane transporter activity"/>
    <property type="evidence" value="ECO:0007669"/>
    <property type="project" value="TreeGrafter"/>
</dbReference>
<dbReference type="InterPro" id="IPR039426">
    <property type="entry name" value="TonB-dep_rcpt-like"/>
</dbReference>
<evidence type="ECO:0000256" key="13">
    <source>
        <dbReference type="ARBA" id="ARBA00023237"/>
    </source>
</evidence>
<organism evidence="19 20">
    <name type="scientific">Sphingomonas prati</name>
    <dbReference type="NCBI Taxonomy" id="1843237"/>
    <lineage>
        <taxon>Bacteria</taxon>
        <taxon>Pseudomonadati</taxon>
        <taxon>Pseudomonadota</taxon>
        <taxon>Alphaproteobacteria</taxon>
        <taxon>Sphingomonadales</taxon>
        <taxon>Sphingomonadaceae</taxon>
        <taxon>Sphingomonas</taxon>
    </lineage>
</organism>
<evidence type="ECO:0000256" key="5">
    <source>
        <dbReference type="ARBA" id="ARBA00022496"/>
    </source>
</evidence>
<evidence type="ECO:0000256" key="4">
    <source>
        <dbReference type="ARBA" id="ARBA00022452"/>
    </source>
</evidence>
<feature type="chain" id="PRO_5031340179" evidence="16">
    <location>
        <begin position="26"/>
        <end position="703"/>
    </location>
</feature>
<evidence type="ECO:0000259" key="17">
    <source>
        <dbReference type="Pfam" id="PF00593"/>
    </source>
</evidence>
<dbReference type="AlphaFoldDB" id="A0A7W9F264"/>
<dbReference type="InterPro" id="IPR037066">
    <property type="entry name" value="Plug_dom_sf"/>
</dbReference>
<name>A0A7W9F264_9SPHN</name>
<dbReference type="OrthoDB" id="9760333at2"/>
<gene>
    <name evidence="19" type="ORF">FHS99_002489</name>
</gene>
<feature type="domain" description="TonB-dependent receptor plug" evidence="18">
    <location>
        <begin position="57"/>
        <end position="157"/>
    </location>
</feature>
<reference evidence="19 20" key="1">
    <citation type="submission" date="2020-08" db="EMBL/GenBank/DDBJ databases">
        <title>Genomic Encyclopedia of Type Strains, Phase IV (KMG-IV): sequencing the most valuable type-strain genomes for metagenomic binning, comparative biology and taxonomic classification.</title>
        <authorList>
            <person name="Goeker M."/>
        </authorList>
    </citation>
    <scope>NUCLEOTIDE SEQUENCE [LARGE SCALE GENOMIC DNA]</scope>
    <source>
        <strain evidence="19 20">DSM 103336</strain>
    </source>
</reference>
<comment type="similarity">
    <text evidence="2 14 15">Belongs to the TonB-dependent receptor family.</text>
</comment>
<dbReference type="PANTHER" id="PTHR32552:SF68">
    <property type="entry name" value="FERRICHROME OUTER MEMBRANE TRANSPORTER_PHAGE RECEPTOR"/>
    <property type="match status" value="1"/>
</dbReference>
<keyword evidence="5" id="KW-0410">Iron transport</keyword>
<dbReference type="SUPFAM" id="SSF56935">
    <property type="entry name" value="Porins"/>
    <property type="match status" value="1"/>
</dbReference>
<dbReference type="GO" id="GO:0009279">
    <property type="term" value="C:cell outer membrane"/>
    <property type="evidence" value="ECO:0007669"/>
    <property type="project" value="UniProtKB-SubCell"/>
</dbReference>
<keyword evidence="8" id="KW-0408">Iron</keyword>
<evidence type="ECO:0000256" key="8">
    <source>
        <dbReference type="ARBA" id="ARBA00023004"/>
    </source>
</evidence>
<dbReference type="PROSITE" id="PS52016">
    <property type="entry name" value="TONB_DEPENDENT_REC_3"/>
    <property type="match status" value="1"/>
</dbReference>
<keyword evidence="12 19" id="KW-0675">Receptor</keyword>
<evidence type="ECO:0000313" key="19">
    <source>
        <dbReference type="EMBL" id="MBB5729991.1"/>
    </source>
</evidence>
<dbReference type="GO" id="GO:0038023">
    <property type="term" value="F:signaling receptor activity"/>
    <property type="evidence" value="ECO:0007669"/>
    <property type="project" value="InterPro"/>
</dbReference>
<protein>
    <submittedName>
        <fullName evidence="19">Iron complex outermembrane receptor protein</fullName>
    </submittedName>
</protein>
<keyword evidence="13 14" id="KW-0998">Cell outer membrane</keyword>
<dbReference type="Proteomes" id="UP000546701">
    <property type="component" value="Unassembled WGS sequence"/>
</dbReference>
<dbReference type="Gene3D" id="2.40.170.20">
    <property type="entry name" value="TonB-dependent receptor, beta-barrel domain"/>
    <property type="match status" value="1"/>
</dbReference>
<dbReference type="InterPro" id="IPR036942">
    <property type="entry name" value="Beta-barrel_TonB_sf"/>
</dbReference>
<accession>A0A7W9F264</accession>
<proteinExistence type="inferred from homology"/>
<evidence type="ECO:0000313" key="20">
    <source>
        <dbReference type="Proteomes" id="UP000546701"/>
    </source>
</evidence>
<evidence type="ECO:0000256" key="14">
    <source>
        <dbReference type="PROSITE-ProRule" id="PRU01360"/>
    </source>
</evidence>
<dbReference type="EMBL" id="JACIJR010000006">
    <property type="protein sequence ID" value="MBB5729991.1"/>
    <property type="molecule type" value="Genomic_DNA"/>
</dbReference>
<keyword evidence="3 14" id="KW-0813">Transport</keyword>
<comment type="subcellular location">
    <subcellularLocation>
        <location evidence="1 14">Cell outer membrane</location>
        <topology evidence="1 14">Multi-pass membrane protein</topology>
    </subcellularLocation>
</comment>
<dbReference type="Pfam" id="PF00593">
    <property type="entry name" value="TonB_dep_Rec_b-barrel"/>
    <property type="match status" value="1"/>
</dbReference>
<feature type="domain" description="TonB-dependent receptor-like beta-barrel" evidence="17">
    <location>
        <begin position="230"/>
        <end position="672"/>
    </location>
</feature>